<accession>A0A0P1AV41</accession>
<dbReference type="GeneID" id="36396542"/>
<organism evidence="1 2">
    <name type="scientific">Plasmopara halstedii</name>
    <name type="common">Downy mildew of sunflower</name>
    <dbReference type="NCBI Taxonomy" id="4781"/>
    <lineage>
        <taxon>Eukaryota</taxon>
        <taxon>Sar</taxon>
        <taxon>Stramenopiles</taxon>
        <taxon>Oomycota</taxon>
        <taxon>Peronosporomycetes</taxon>
        <taxon>Peronosporales</taxon>
        <taxon>Peronosporaceae</taxon>
        <taxon>Plasmopara</taxon>
    </lineage>
</organism>
<reference evidence="2" key="1">
    <citation type="submission" date="2014-09" db="EMBL/GenBank/DDBJ databases">
        <authorList>
            <person name="Sharma Rahul"/>
            <person name="Thines Marco"/>
        </authorList>
    </citation>
    <scope>NUCLEOTIDE SEQUENCE [LARGE SCALE GENOMIC DNA]</scope>
</reference>
<dbReference type="RefSeq" id="XP_024581541.1">
    <property type="nucleotide sequence ID" value="XM_024715887.1"/>
</dbReference>
<evidence type="ECO:0000313" key="1">
    <source>
        <dbReference type="EMBL" id="CEG45172.1"/>
    </source>
</evidence>
<protein>
    <submittedName>
        <fullName evidence="1">Uncharacterized protein</fullName>
    </submittedName>
</protein>
<name>A0A0P1AV41_PLAHL</name>
<dbReference type="AlphaFoldDB" id="A0A0P1AV41"/>
<dbReference type="Proteomes" id="UP000054928">
    <property type="component" value="Unassembled WGS sequence"/>
</dbReference>
<evidence type="ECO:0000313" key="2">
    <source>
        <dbReference type="Proteomes" id="UP000054928"/>
    </source>
</evidence>
<keyword evidence="2" id="KW-1185">Reference proteome</keyword>
<proteinExistence type="predicted"/>
<dbReference type="EMBL" id="CCYD01001551">
    <property type="protein sequence ID" value="CEG45172.1"/>
    <property type="molecule type" value="Genomic_DNA"/>
</dbReference>
<sequence>MLQLLVLLKKAHYNRMTLQPQTAEDLCNFSVSSAVSSIDTFGLMQQSQEAIVGWKGERQNDRTPFSKALISASMLCFA</sequence>